<comment type="caution">
    <text evidence="2">The sequence shown here is derived from an EMBL/GenBank/DDBJ whole genome shotgun (WGS) entry which is preliminary data.</text>
</comment>
<feature type="transmembrane region" description="Helical" evidence="1">
    <location>
        <begin position="21"/>
        <end position="44"/>
    </location>
</feature>
<proteinExistence type="predicted"/>
<feature type="transmembrane region" description="Helical" evidence="1">
    <location>
        <begin position="184"/>
        <end position="202"/>
    </location>
</feature>
<gene>
    <name evidence="2" type="primary">txxe 2328-yesL</name>
    <name evidence="2" type="ORF">TXXE_11810</name>
</gene>
<protein>
    <submittedName>
        <fullName evidence="2">Uncharacterized protein yesL</fullName>
    </submittedName>
</protein>
<feature type="transmembrane region" description="Helical" evidence="1">
    <location>
        <begin position="139"/>
        <end position="163"/>
    </location>
</feature>
<evidence type="ECO:0000313" key="2">
    <source>
        <dbReference type="EMBL" id="CAG5088319.1"/>
    </source>
</evidence>
<dbReference type="InterPro" id="IPR006938">
    <property type="entry name" value="DUF624"/>
</dbReference>
<keyword evidence="1" id="KW-1133">Transmembrane helix</keyword>
<organism evidence="2 3">
    <name type="scientific">Thermobacillus xylanilyticus</name>
    <dbReference type="NCBI Taxonomy" id="76633"/>
    <lineage>
        <taxon>Bacteria</taxon>
        <taxon>Bacillati</taxon>
        <taxon>Bacillota</taxon>
        <taxon>Bacilli</taxon>
        <taxon>Bacillales</taxon>
        <taxon>Paenibacillaceae</taxon>
        <taxon>Thermobacillus</taxon>
    </lineage>
</organism>
<evidence type="ECO:0000256" key="1">
    <source>
        <dbReference type="SAM" id="Phobius"/>
    </source>
</evidence>
<feature type="transmembrane region" description="Helical" evidence="1">
    <location>
        <begin position="108"/>
        <end position="127"/>
    </location>
</feature>
<reference evidence="2 3" key="1">
    <citation type="submission" date="2021-04" db="EMBL/GenBank/DDBJ databases">
        <authorList>
            <person name="Rakotoarivonina H."/>
        </authorList>
    </citation>
    <scope>NUCLEOTIDE SEQUENCE [LARGE SCALE GENOMIC DNA]</scope>
    <source>
        <strain evidence="2 3">XE</strain>
    </source>
</reference>
<evidence type="ECO:0000313" key="3">
    <source>
        <dbReference type="Proteomes" id="UP000681526"/>
    </source>
</evidence>
<keyword evidence="1" id="KW-0812">Transmembrane</keyword>
<feature type="transmembrane region" description="Helical" evidence="1">
    <location>
        <begin position="208"/>
        <end position="229"/>
    </location>
</feature>
<sequence>MEMRGMMGGFYKISEWIMRLSVTNLLWVLTSLPFWYLFFFGVIVPLSNTDPVWDQVFSGLLVSTVAVPFVLFPATSAMFTTVRKWVMGDVDVPLLKTFFRGYKENYKVSMFGGILYSLIFLVIFLDIRFYFNGAPGIELISYVFMGIALLLVVSMFNFFSMVVHYHMKTLQLLKNAVLITIGRPFRSLSSAIAAAGIAWISMRFTFLLPFFSAVFIAYLSFFNFYQIYLKLKEQQERQQQEQLEEAEEAETKN</sequence>
<dbReference type="Pfam" id="PF04854">
    <property type="entry name" value="DUF624"/>
    <property type="match status" value="1"/>
</dbReference>
<dbReference type="RefSeq" id="WP_015254337.1">
    <property type="nucleotide sequence ID" value="NZ_CAJRAY010000056.1"/>
</dbReference>
<name>A0ABN7RXE5_THEXY</name>
<accession>A0ABN7RXE5</accession>
<dbReference type="Proteomes" id="UP000681526">
    <property type="component" value="Unassembled WGS sequence"/>
</dbReference>
<keyword evidence="1" id="KW-0472">Membrane</keyword>
<feature type="transmembrane region" description="Helical" evidence="1">
    <location>
        <begin position="56"/>
        <end position="79"/>
    </location>
</feature>
<keyword evidence="3" id="KW-1185">Reference proteome</keyword>
<dbReference type="EMBL" id="CAJRAY010000056">
    <property type="protein sequence ID" value="CAG5088319.1"/>
    <property type="molecule type" value="Genomic_DNA"/>
</dbReference>